<feature type="region of interest" description="Disordered" evidence="8">
    <location>
        <begin position="139"/>
        <end position="187"/>
    </location>
</feature>
<reference evidence="11 12" key="1">
    <citation type="submission" date="2021-02" db="EMBL/GenBank/DDBJ databases">
        <title>Variation within the Batrachochytrium salamandrivorans European outbreak.</title>
        <authorList>
            <person name="Kelly M."/>
            <person name="Pasmans F."/>
            <person name="Shea T.P."/>
            <person name="Munoz J.F."/>
            <person name="Carranza S."/>
            <person name="Cuomo C.A."/>
            <person name="Martel A."/>
        </authorList>
    </citation>
    <scope>NUCLEOTIDE SEQUENCE [LARGE SCALE GENOMIC DNA]</scope>
    <source>
        <strain evidence="11 12">AMFP18/2</strain>
    </source>
</reference>
<keyword evidence="9" id="KW-0732">Signal</keyword>
<dbReference type="Pfam" id="PF13975">
    <property type="entry name" value="gag-asp_proteas"/>
    <property type="match status" value="1"/>
</dbReference>
<dbReference type="Gene3D" id="3.10.10.10">
    <property type="entry name" value="HIV Type 1 Reverse Transcriptase, subunit A, domain 1"/>
    <property type="match status" value="1"/>
</dbReference>
<evidence type="ECO:0000259" key="10">
    <source>
        <dbReference type="PROSITE" id="PS50878"/>
    </source>
</evidence>
<dbReference type="InterPro" id="IPR041588">
    <property type="entry name" value="Integrase_H2C2"/>
</dbReference>
<dbReference type="Gene3D" id="1.10.340.70">
    <property type="match status" value="1"/>
</dbReference>
<feature type="compositionally biased region" description="Basic and acidic residues" evidence="8">
    <location>
        <begin position="176"/>
        <end position="187"/>
    </location>
</feature>
<accession>A0ABQ8ETY9</accession>
<evidence type="ECO:0000256" key="9">
    <source>
        <dbReference type="SAM" id="SignalP"/>
    </source>
</evidence>
<evidence type="ECO:0000256" key="3">
    <source>
        <dbReference type="ARBA" id="ARBA00022695"/>
    </source>
</evidence>
<keyword evidence="2" id="KW-0808">Transferase</keyword>
<name>A0ABQ8ETY9_9FUNG</name>
<organism evidence="11 12">
    <name type="scientific">Batrachochytrium salamandrivorans</name>
    <dbReference type="NCBI Taxonomy" id="1357716"/>
    <lineage>
        <taxon>Eukaryota</taxon>
        <taxon>Fungi</taxon>
        <taxon>Fungi incertae sedis</taxon>
        <taxon>Chytridiomycota</taxon>
        <taxon>Chytridiomycota incertae sedis</taxon>
        <taxon>Chytridiomycetes</taxon>
        <taxon>Rhizophydiales</taxon>
        <taxon>Rhizophydiales incertae sedis</taxon>
        <taxon>Batrachochytrium</taxon>
    </lineage>
</organism>
<feature type="region of interest" description="Disordered" evidence="8">
    <location>
        <begin position="25"/>
        <end position="48"/>
    </location>
</feature>
<feature type="domain" description="Reverse transcriptase" evidence="10">
    <location>
        <begin position="769"/>
        <end position="948"/>
    </location>
</feature>
<evidence type="ECO:0000256" key="1">
    <source>
        <dbReference type="ARBA" id="ARBA00012493"/>
    </source>
</evidence>
<keyword evidence="4" id="KW-0540">Nuclease</keyword>
<dbReference type="CDD" id="cd01647">
    <property type="entry name" value="RT_LTR"/>
    <property type="match status" value="1"/>
</dbReference>
<evidence type="ECO:0000256" key="7">
    <source>
        <dbReference type="ARBA" id="ARBA00022918"/>
    </source>
</evidence>
<dbReference type="PANTHER" id="PTHR37984:SF5">
    <property type="entry name" value="PROTEIN NYNRIN-LIKE"/>
    <property type="match status" value="1"/>
</dbReference>
<dbReference type="SUPFAM" id="SSF56672">
    <property type="entry name" value="DNA/RNA polymerases"/>
    <property type="match status" value="1"/>
</dbReference>
<dbReference type="Gene3D" id="2.40.70.10">
    <property type="entry name" value="Acid Proteases"/>
    <property type="match status" value="1"/>
</dbReference>
<evidence type="ECO:0000313" key="12">
    <source>
        <dbReference type="Proteomes" id="UP001648503"/>
    </source>
</evidence>
<evidence type="ECO:0000256" key="4">
    <source>
        <dbReference type="ARBA" id="ARBA00022722"/>
    </source>
</evidence>
<dbReference type="InterPro" id="IPR050951">
    <property type="entry name" value="Retrovirus_Pol_polyprotein"/>
</dbReference>
<comment type="caution">
    <text evidence="11">The sequence shown here is derived from an EMBL/GenBank/DDBJ whole genome shotgun (WGS) entry which is preliminary data.</text>
</comment>
<dbReference type="PROSITE" id="PS50878">
    <property type="entry name" value="RT_POL"/>
    <property type="match status" value="1"/>
</dbReference>
<evidence type="ECO:0000313" key="11">
    <source>
        <dbReference type="EMBL" id="KAH6586270.1"/>
    </source>
</evidence>
<keyword evidence="3" id="KW-0548">Nucleotidyltransferase</keyword>
<dbReference type="Pfam" id="PF00078">
    <property type="entry name" value="RVT_1"/>
    <property type="match status" value="1"/>
</dbReference>
<dbReference type="Pfam" id="PF17921">
    <property type="entry name" value="Integrase_H2C2"/>
    <property type="match status" value="1"/>
</dbReference>
<dbReference type="EMBL" id="JAFCIX010000575">
    <property type="protein sequence ID" value="KAH6586270.1"/>
    <property type="molecule type" value="Genomic_DNA"/>
</dbReference>
<feature type="chain" id="PRO_5045475001" description="RNA-directed DNA polymerase" evidence="9">
    <location>
        <begin position="19"/>
        <end position="1352"/>
    </location>
</feature>
<dbReference type="CDD" id="cd00303">
    <property type="entry name" value="retropepsin_like"/>
    <property type="match status" value="1"/>
</dbReference>
<dbReference type="EC" id="2.7.7.49" evidence="1"/>
<dbReference type="InterPro" id="IPR021109">
    <property type="entry name" value="Peptidase_aspartic_dom_sf"/>
</dbReference>
<dbReference type="Gene3D" id="3.30.70.270">
    <property type="match status" value="2"/>
</dbReference>
<dbReference type="InterPro" id="IPR043502">
    <property type="entry name" value="DNA/RNA_pol_sf"/>
</dbReference>
<protein>
    <recommendedName>
        <fullName evidence="1">RNA-directed DNA polymerase</fullName>
        <ecNumber evidence="1">2.7.7.49</ecNumber>
    </recommendedName>
</protein>
<dbReference type="Pfam" id="PF17917">
    <property type="entry name" value="RT_RNaseH"/>
    <property type="match status" value="1"/>
</dbReference>
<keyword evidence="7" id="KW-0695">RNA-directed DNA polymerase</keyword>
<keyword evidence="12" id="KW-1185">Reference proteome</keyword>
<dbReference type="InterPro" id="IPR000477">
    <property type="entry name" value="RT_dom"/>
</dbReference>
<dbReference type="CDD" id="cd09274">
    <property type="entry name" value="RNase_HI_RT_Ty3"/>
    <property type="match status" value="1"/>
</dbReference>
<evidence type="ECO:0000256" key="5">
    <source>
        <dbReference type="ARBA" id="ARBA00022759"/>
    </source>
</evidence>
<feature type="compositionally biased region" description="Acidic residues" evidence="8">
    <location>
        <begin position="148"/>
        <end position="175"/>
    </location>
</feature>
<proteinExistence type="predicted"/>
<sequence>MQFSIACIVVWAALSAYATPPPPTDIDIDASSPPPTYSDSNDFPSPFTYSDIDASSPPPTYSDIEKLYAGIDSNASPTGIDGDSDDFYANIYRNAFPTDMDSNAPPTGMDSNAPPTGMGKGALKDIYDVMIALIKKGPRPTYETREYEDSDTEEEDLGTISCEEDDPQDSIENGEGEGHSRSESRQRKIESIRDHFCPFADKKKRCLDQRRYPWYAFKQRDYFTLYDIGQENLELMQGVERRIAKAHKKHSSGLKDLMLHEIFLRKWIYRSMKPGETLRDLKVPKAIQERFAGLEKEVYECKQREKNQQDLQKYWTGYKSTIDAINNEIRFLGSSPIHRPDVPKKLSWLPKCDSMLKFKIVNARKAIQIGILVDTHPFSVDHCILCDQQLLSTSIAHLVVECEQVAGHRIQSGLVPAIQTSRLRLLGRALDPGVENVYTWLRGGVLNGEADLDQRWLDGTVEHESMGTRHDNRVMAARLVDFFAAISTLSNISNPIHCQPLDSCLHISLLSSLNKLLLPGTLRIGPSTHVDTFFVDCGADDLFVDSKLAADLHIPLVKLSTPIQLRLADGDSSSVISHRTVPLQLHIGSHVETASFYVTNLCHGIILGYSWLERHNPRVNWVSRLVDFDSPYCMENCCVGSSRIQGLGKPPDTNKCFPPTVVSDTSKSLAQLNPISGDYSLASILSLDSIQEGVYPFVEASSLSESGVPADILSQFESVFSKDLAETLPPHRDFDCSIELIPGSVPAYGKIYHLTREEDTVMQEWIKDNLRQGFIRSSSSPHGAPCFFVKQKDKLRLCMDYRGLNKNTIKDRNPIPLISEMLRTLSTGKVFTTLDLRGAYNLLRIKEGDEPKTSFITKYGQFEFLVMPFRLANAPAQFQRMMNALFRDVVGKHVLVYLDDIVIYSDTMDKYVKQVQSVLGVLRDNGLYCKAEKCHFYQTEIKYLGYIISSNGIRMDPSKISAVQEWPTPRKVRDLQVFLGFTNFYRSLIKDYSNMTCHLTKLFKKDSPFVWGPEQEKSLQALKNAFAHSDFLTHPDETRPFIVETDASDYAISGVLSQYDDTDVLRPIAFYARQMNSAERNYEIYDKELLAVVDSFKHWRHFLQGGHHPVTVLCDHKNLEYFMTTKKLTRRQARWSLELSEYDFTLTHRPGKLNGRADPLSCCHDYLSENDTSNFQRILDPKKVIDLQALMVDMNLHLLVHSVVLQKVFVLESDWPLIIADFLAGEDNVWMDNIPDDFMDCCKKELKNFRFRDNSFLRILEDGKSTAAYVSTDKRVDIMNHYHTSLAHLKYGSIIDLLNRRFWWPTMKKDLKDYIARCPECPLDQSASGVHSPLPIRPVPLCVNVTIFFKYN</sequence>
<gene>
    <name evidence="11" type="ORF">BASA50_000734</name>
</gene>
<dbReference type="SUPFAM" id="SSF50630">
    <property type="entry name" value="Acid proteases"/>
    <property type="match status" value="1"/>
</dbReference>
<evidence type="ECO:0000256" key="8">
    <source>
        <dbReference type="SAM" id="MobiDB-lite"/>
    </source>
</evidence>
<keyword evidence="6" id="KW-0378">Hydrolase</keyword>
<dbReference type="Proteomes" id="UP001648503">
    <property type="component" value="Unassembled WGS sequence"/>
</dbReference>
<feature type="signal peptide" evidence="9">
    <location>
        <begin position="1"/>
        <end position="18"/>
    </location>
</feature>
<dbReference type="PANTHER" id="PTHR37984">
    <property type="entry name" value="PROTEIN CBG26694"/>
    <property type="match status" value="1"/>
</dbReference>
<dbReference type="InterPro" id="IPR041373">
    <property type="entry name" value="RT_RNaseH"/>
</dbReference>
<evidence type="ECO:0000256" key="6">
    <source>
        <dbReference type="ARBA" id="ARBA00022801"/>
    </source>
</evidence>
<evidence type="ECO:0000256" key="2">
    <source>
        <dbReference type="ARBA" id="ARBA00022679"/>
    </source>
</evidence>
<keyword evidence="5" id="KW-0255">Endonuclease</keyword>
<dbReference type="InterPro" id="IPR043128">
    <property type="entry name" value="Rev_trsase/Diguanyl_cyclase"/>
</dbReference>